<name>A0A968GEP2_9SPIO</name>
<dbReference type="AlphaFoldDB" id="A0A968GEP2"/>
<accession>A0A968GEP2</accession>
<feature type="region of interest" description="Disordered" evidence="1">
    <location>
        <begin position="1"/>
        <end position="76"/>
    </location>
</feature>
<dbReference type="EMBL" id="JAATLM010000001">
    <property type="protein sequence ID" value="NIZ69221.1"/>
    <property type="molecule type" value="Genomic_DNA"/>
</dbReference>
<feature type="compositionally biased region" description="Basic residues" evidence="1">
    <location>
        <begin position="24"/>
        <end position="33"/>
    </location>
</feature>
<proteinExistence type="predicted"/>
<evidence type="ECO:0000313" key="3">
    <source>
        <dbReference type="Proteomes" id="UP000778951"/>
    </source>
</evidence>
<keyword evidence="3" id="KW-1185">Reference proteome</keyword>
<dbReference type="RefSeq" id="WP_167695317.1">
    <property type="nucleotide sequence ID" value="NZ_CP118181.1"/>
</dbReference>
<comment type="caution">
    <text evidence="2">The sequence shown here is derived from an EMBL/GenBank/DDBJ whole genome shotgun (WGS) entry which is preliminary data.</text>
</comment>
<evidence type="ECO:0000256" key="1">
    <source>
        <dbReference type="SAM" id="MobiDB-lite"/>
    </source>
</evidence>
<protein>
    <submittedName>
        <fullName evidence="2">Uncharacterized protein</fullName>
    </submittedName>
</protein>
<reference evidence="2" key="1">
    <citation type="submission" date="2020-03" db="EMBL/GenBank/DDBJ databases">
        <title>Spirochaetal bacteria isolated from arthropods constitute a novel genus Entomospira genus novum within the order Spirochaetales.</title>
        <authorList>
            <person name="Grana-Miraglia L."/>
            <person name="Sikutova S."/>
            <person name="Fingerle V."/>
            <person name="Sing A."/>
            <person name="Castillo-Ramirez S."/>
            <person name="Margos G."/>
            <person name="Rudolf I."/>
        </authorList>
    </citation>
    <scope>NUCLEOTIDE SEQUENCE</scope>
    <source>
        <strain evidence="2">BR149</strain>
    </source>
</reference>
<gene>
    <name evidence="2" type="ORF">HCT48_03205</name>
</gene>
<organism evidence="2 3">
    <name type="scientific">Entomospira culicis</name>
    <dbReference type="NCBI Taxonomy" id="2719989"/>
    <lineage>
        <taxon>Bacteria</taxon>
        <taxon>Pseudomonadati</taxon>
        <taxon>Spirochaetota</taxon>
        <taxon>Spirochaetia</taxon>
        <taxon>Spirochaetales</taxon>
        <taxon>Spirochaetaceae</taxon>
        <taxon>Entomospira</taxon>
    </lineage>
</organism>
<sequence length="185" mass="21292">MSTMNQSPQPRKRNNSRQNSQHPTAKHGGRRGRNQSSQQKKELLPPADRGIQRIQKKPTFKRRDYPKNNIPQKQDLQDPCPLCQKIIGKEATAIKFGKDSHPAHFLCVIRWLEENNPIQPNEKIAYIGGGKFAVVAQSPEKKAPFEIIRYLDFTEEDLPSEPLWRRKFAITPEMLISIEKKSDPS</sequence>
<dbReference type="Proteomes" id="UP000778951">
    <property type="component" value="Unassembled WGS sequence"/>
</dbReference>
<evidence type="ECO:0000313" key="2">
    <source>
        <dbReference type="EMBL" id="NIZ69221.1"/>
    </source>
</evidence>